<evidence type="ECO:0000313" key="3">
    <source>
        <dbReference type="Proteomes" id="UP001362999"/>
    </source>
</evidence>
<keyword evidence="3" id="KW-1185">Reference proteome</keyword>
<evidence type="ECO:0000259" key="1">
    <source>
        <dbReference type="Pfam" id="PF08659"/>
    </source>
</evidence>
<dbReference type="InterPro" id="IPR036291">
    <property type="entry name" value="NAD(P)-bd_dom_sf"/>
</dbReference>
<name>A0AAW0E1X8_9AGAR</name>
<proteinExistence type="predicted"/>
<organism evidence="2 3">
    <name type="scientific">Favolaschia claudopus</name>
    <dbReference type="NCBI Taxonomy" id="2862362"/>
    <lineage>
        <taxon>Eukaryota</taxon>
        <taxon>Fungi</taxon>
        <taxon>Dikarya</taxon>
        <taxon>Basidiomycota</taxon>
        <taxon>Agaricomycotina</taxon>
        <taxon>Agaricomycetes</taxon>
        <taxon>Agaricomycetidae</taxon>
        <taxon>Agaricales</taxon>
        <taxon>Marasmiineae</taxon>
        <taxon>Mycenaceae</taxon>
        <taxon>Favolaschia</taxon>
    </lineage>
</organism>
<comment type="caution">
    <text evidence="2">The sequence shown here is derived from an EMBL/GenBank/DDBJ whole genome shotgun (WGS) entry which is preliminary data.</text>
</comment>
<dbReference type="EMBL" id="JAWWNJ010000004">
    <property type="protein sequence ID" value="KAK7058077.1"/>
    <property type="molecule type" value="Genomic_DNA"/>
</dbReference>
<dbReference type="InterPro" id="IPR013968">
    <property type="entry name" value="PKS_KR"/>
</dbReference>
<dbReference type="Pfam" id="PF08659">
    <property type="entry name" value="KR"/>
    <property type="match status" value="1"/>
</dbReference>
<gene>
    <name evidence="2" type="ORF">R3P38DRAFT_2844279</name>
</gene>
<reference evidence="2 3" key="1">
    <citation type="journal article" date="2024" name="J Genomics">
        <title>Draft genome sequencing and assembly of Favolaschia claudopus CIRM-BRFM 2984 isolated from oak limbs.</title>
        <authorList>
            <person name="Navarro D."/>
            <person name="Drula E."/>
            <person name="Chaduli D."/>
            <person name="Cazenave R."/>
            <person name="Ahrendt S."/>
            <person name="Wang J."/>
            <person name="Lipzen A."/>
            <person name="Daum C."/>
            <person name="Barry K."/>
            <person name="Grigoriev I.V."/>
            <person name="Favel A."/>
            <person name="Rosso M.N."/>
            <person name="Martin F."/>
        </authorList>
    </citation>
    <scope>NUCLEOTIDE SEQUENCE [LARGE SCALE GENOMIC DNA]</scope>
    <source>
        <strain evidence="2 3">CIRM-BRFM 2984</strain>
    </source>
</reference>
<accession>A0AAW0E1X8</accession>
<dbReference type="Proteomes" id="UP001362999">
    <property type="component" value="Unassembled WGS sequence"/>
</dbReference>
<sequence length="91" mass="10032">MHGRVVLVVLTGGLTPVGLTLLKHLAQRGAHVIALTPHPVDDEHIATYIDLLRSTTSNENFYAEQCDLSSSPSIHAFTSRKRSKERETKTP</sequence>
<dbReference type="AlphaFoldDB" id="A0AAW0E1X8"/>
<dbReference type="SUPFAM" id="SSF51735">
    <property type="entry name" value="NAD(P)-binding Rossmann-fold domains"/>
    <property type="match status" value="1"/>
</dbReference>
<feature type="domain" description="Ketoreductase (KR)" evidence="1">
    <location>
        <begin position="8"/>
        <end position="82"/>
    </location>
</feature>
<dbReference type="Gene3D" id="3.40.50.720">
    <property type="entry name" value="NAD(P)-binding Rossmann-like Domain"/>
    <property type="match status" value="1"/>
</dbReference>
<protein>
    <recommendedName>
        <fullName evidence="1">Ketoreductase (KR) domain-containing protein</fullName>
    </recommendedName>
</protein>
<evidence type="ECO:0000313" key="2">
    <source>
        <dbReference type="EMBL" id="KAK7058077.1"/>
    </source>
</evidence>